<dbReference type="SUPFAM" id="SSF52540">
    <property type="entry name" value="P-loop containing nucleoside triphosphate hydrolases"/>
    <property type="match status" value="1"/>
</dbReference>
<proteinExistence type="predicted"/>
<evidence type="ECO:0000313" key="3">
    <source>
        <dbReference type="Proteomes" id="UP000235145"/>
    </source>
</evidence>
<dbReference type="Pfam" id="PF06418">
    <property type="entry name" value="CTP_synth_N"/>
    <property type="match status" value="1"/>
</dbReference>
<dbReference type="InterPro" id="IPR017456">
    <property type="entry name" value="CTP_synthase_N"/>
</dbReference>
<accession>A0A9R1X641</accession>
<dbReference type="PANTHER" id="PTHR11550">
    <property type="entry name" value="CTP SYNTHASE"/>
    <property type="match status" value="1"/>
</dbReference>
<keyword evidence="3" id="KW-1185">Reference proteome</keyword>
<dbReference type="InterPro" id="IPR036869">
    <property type="entry name" value="J_dom_sf"/>
</dbReference>
<dbReference type="Proteomes" id="UP000235145">
    <property type="component" value="Unassembled WGS sequence"/>
</dbReference>
<evidence type="ECO:0000313" key="2">
    <source>
        <dbReference type="EMBL" id="KAJ0200736.1"/>
    </source>
</evidence>
<dbReference type="AlphaFoldDB" id="A0A9R1X641"/>
<dbReference type="Gene3D" id="1.10.287.110">
    <property type="entry name" value="DnaJ domain"/>
    <property type="match status" value="1"/>
</dbReference>
<organism evidence="2 3">
    <name type="scientific">Lactuca sativa</name>
    <name type="common">Garden lettuce</name>
    <dbReference type="NCBI Taxonomy" id="4236"/>
    <lineage>
        <taxon>Eukaryota</taxon>
        <taxon>Viridiplantae</taxon>
        <taxon>Streptophyta</taxon>
        <taxon>Embryophyta</taxon>
        <taxon>Tracheophyta</taxon>
        <taxon>Spermatophyta</taxon>
        <taxon>Magnoliopsida</taxon>
        <taxon>eudicotyledons</taxon>
        <taxon>Gunneridae</taxon>
        <taxon>Pentapetalae</taxon>
        <taxon>asterids</taxon>
        <taxon>campanulids</taxon>
        <taxon>Asterales</taxon>
        <taxon>Asteraceae</taxon>
        <taxon>Cichorioideae</taxon>
        <taxon>Cichorieae</taxon>
        <taxon>Lactucinae</taxon>
        <taxon>Lactuca</taxon>
    </lineage>
</organism>
<reference evidence="2 3" key="1">
    <citation type="journal article" date="2017" name="Nat. Commun.">
        <title>Genome assembly with in vitro proximity ligation data and whole-genome triplication in lettuce.</title>
        <authorList>
            <person name="Reyes-Chin-Wo S."/>
            <person name="Wang Z."/>
            <person name="Yang X."/>
            <person name="Kozik A."/>
            <person name="Arikit S."/>
            <person name="Song C."/>
            <person name="Xia L."/>
            <person name="Froenicke L."/>
            <person name="Lavelle D.O."/>
            <person name="Truco M.J."/>
            <person name="Xia R."/>
            <person name="Zhu S."/>
            <person name="Xu C."/>
            <person name="Xu H."/>
            <person name="Xu X."/>
            <person name="Cox K."/>
            <person name="Korf I."/>
            <person name="Meyers B.C."/>
            <person name="Michelmore R.W."/>
        </authorList>
    </citation>
    <scope>NUCLEOTIDE SEQUENCE [LARGE SCALE GENOMIC DNA]</scope>
    <source>
        <strain evidence="3">cv. Salinas</strain>
        <tissue evidence="2">Seedlings</tissue>
    </source>
</reference>
<sequence length="232" mass="26928">MSPFEHGEVDLDLGNYERFLDLRLTRDNNITTGKIYQSVLEKERKGDYLGKIVVPHITNAIKDWIESVSAIPVDGKVGPTDDMESNQGSPSYYDVLGFSMDSSDDQIRRAYRKLAMVINGILISGRRIHRFKGKLNVNFNKFRKLIQVIIVISDQKKRSMYDAGFYDPQDEEDEEKSYSFGELQSMFKEMEQSFNHLDSFGFDYSVEYKEPVWSHEVLTSDDDSRAKRKMIF</sequence>
<dbReference type="SUPFAM" id="SSF46565">
    <property type="entry name" value="Chaperone J-domain"/>
    <property type="match status" value="1"/>
</dbReference>
<feature type="domain" description="J" evidence="1">
    <location>
        <begin position="91"/>
        <end position="165"/>
    </location>
</feature>
<dbReference type="EMBL" id="NBSK02000006">
    <property type="protein sequence ID" value="KAJ0200736.1"/>
    <property type="molecule type" value="Genomic_DNA"/>
</dbReference>
<dbReference type="InterPro" id="IPR027417">
    <property type="entry name" value="P-loop_NTPase"/>
</dbReference>
<dbReference type="PANTHER" id="PTHR11550:SF40">
    <property type="entry name" value="CTP SYNTHASE"/>
    <property type="match status" value="1"/>
</dbReference>
<dbReference type="InterPro" id="IPR001623">
    <property type="entry name" value="DnaJ_domain"/>
</dbReference>
<dbReference type="PROSITE" id="PS50076">
    <property type="entry name" value="DNAJ_2"/>
    <property type="match status" value="1"/>
</dbReference>
<dbReference type="CDD" id="cd06257">
    <property type="entry name" value="DnaJ"/>
    <property type="match status" value="1"/>
</dbReference>
<dbReference type="GO" id="GO:0006221">
    <property type="term" value="P:pyrimidine nucleotide biosynthetic process"/>
    <property type="evidence" value="ECO:0007669"/>
    <property type="project" value="InterPro"/>
</dbReference>
<comment type="caution">
    <text evidence="2">The sequence shown here is derived from an EMBL/GenBank/DDBJ whole genome shotgun (WGS) entry which is preliminary data.</text>
</comment>
<protein>
    <recommendedName>
        <fullName evidence="1">J domain-containing protein</fullName>
    </recommendedName>
</protein>
<dbReference type="InterPro" id="IPR004468">
    <property type="entry name" value="CTP_synthase"/>
</dbReference>
<gene>
    <name evidence="2" type="ORF">LSAT_V11C600316210</name>
</gene>
<dbReference type="GO" id="GO:0003883">
    <property type="term" value="F:CTP synthase activity"/>
    <property type="evidence" value="ECO:0007669"/>
    <property type="project" value="InterPro"/>
</dbReference>
<name>A0A9R1X641_LACSA</name>
<evidence type="ECO:0000259" key="1">
    <source>
        <dbReference type="PROSITE" id="PS50076"/>
    </source>
</evidence>
<dbReference type="Gene3D" id="3.40.50.300">
    <property type="entry name" value="P-loop containing nucleotide triphosphate hydrolases"/>
    <property type="match status" value="1"/>
</dbReference>